<dbReference type="Pfam" id="PF02911">
    <property type="entry name" value="Formyl_trans_C"/>
    <property type="match status" value="1"/>
</dbReference>
<evidence type="ECO:0000259" key="7">
    <source>
        <dbReference type="Pfam" id="PF02911"/>
    </source>
</evidence>
<dbReference type="EMBL" id="JAWNFV010000002">
    <property type="protein sequence ID" value="MDY5140039.1"/>
    <property type="molecule type" value="Genomic_DNA"/>
</dbReference>
<dbReference type="PANTHER" id="PTHR11138:SF5">
    <property type="entry name" value="METHIONYL-TRNA FORMYLTRANSFERASE, MITOCHONDRIAL"/>
    <property type="match status" value="1"/>
</dbReference>
<dbReference type="CDD" id="cd08646">
    <property type="entry name" value="FMT_core_Met-tRNA-FMT_N"/>
    <property type="match status" value="1"/>
</dbReference>
<dbReference type="RefSeq" id="WP_101594804.1">
    <property type="nucleotide sequence ID" value="NZ_CAUPFC010000002.1"/>
</dbReference>
<dbReference type="SUPFAM" id="SSF50486">
    <property type="entry name" value="FMT C-terminal domain-like"/>
    <property type="match status" value="1"/>
</dbReference>
<organism evidence="8 11">
    <name type="scientific">Actinotignum timonense</name>
    <dbReference type="NCBI Taxonomy" id="1870995"/>
    <lineage>
        <taxon>Bacteria</taxon>
        <taxon>Bacillati</taxon>
        <taxon>Actinomycetota</taxon>
        <taxon>Actinomycetes</taxon>
        <taxon>Actinomycetales</taxon>
        <taxon>Actinomycetaceae</taxon>
        <taxon>Actinotignum</taxon>
    </lineage>
</organism>
<dbReference type="SUPFAM" id="SSF53328">
    <property type="entry name" value="Formyltransferase"/>
    <property type="match status" value="1"/>
</dbReference>
<evidence type="ECO:0000259" key="6">
    <source>
        <dbReference type="Pfam" id="PF00551"/>
    </source>
</evidence>
<name>A0AAW9HE10_9ACTO</name>
<keyword evidence="4 5" id="KW-0648">Protein biosynthesis</keyword>
<dbReference type="InterPro" id="IPR002376">
    <property type="entry name" value="Formyl_transf_N"/>
</dbReference>
<comment type="similarity">
    <text evidence="1 5">Belongs to the Fmt family.</text>
</comment>
<proteinExistence type="inferred from homology"/>
<dbReference type="Pfam" id="PF00551">
    <property type="entry name" value="Formyl_trans_N"/>
    <property type="match status" value="1"/>
</dbReference>
<reference evidence="8 10" key="1">
    <citation type="submission" date="2023-10" db="EMBL/GenBank/DDBJ databases">
        <title>Whole Genome based description of the genera Actinobaculum and Actinotignum reveals a complex phylogenetic relationship within the species included in the genus Actinotignum.</title>
        <authorList>
            <person name="Jensen C.S."/>
            <person name="Dargis R."/>
            <person name="Kemp M."/>
            <person name="Christensen J.J."/>
        </authorList>
    </citation>
    <scope>NUCLEOTIDE SEQUENCE</scope>
    <source>
        <strain evidence="9 10">SLA_B089</strain>
        <strain evidence="8">SLA_B245</strain>
    </source>
</reference>
<dbReference type="NCBIfam" id="TIGR00460">
    <property type="entry name" value="fmt"/>
    <property type="match status" value="1"/>
</dbReference>
<dbReference type="AlphaFoldDB" id="A0AAW9HE10"/>
<dbReference type="EC" id="2.1.2.9" evidence="2 5"/>
<evidence type="ECO:0000313" key="9">
    <source>
        <dbReference type="EMBL" id="MDY5145422.1"/>
    </source>
</evidence>
<feature type="domain" description="Formyl transferase N-terminal" evidence="6">
    <location>
        <begin position="1"/>
        <end position="178"/>
    </location>
</feature>
<dbReference type="Gene3D" id="3.40.50.12230">
    <property type="match status" value="1"/>
</dbReference>
<evidence type="ECO:0000256" key="5">
    <source>
        <dbReference type="HAMAP-Rule" id="MF_00182"/>
    </source>
</evidence>
<keyword evidence="3 5" id="KW-0808">Transferase</keyword>
<dbReference type="Proteomes" id="UP001284901">
    <property type="component" value="Unassembled WGS sequence"/>
</dbReference>
<dbReference type="GeneID" id="92814149"/>
<comment type="caution">
    <text evidence="8">The sequence shown here is derived from an EMBL/GenBank/DDBJ whole genome shotgun (WGS) entry which is preliminary data.</text>
</comment>
<comment type="function">
    <text evidence="5">Attaches a formyl group to the free amino group of methionyl-tRNA(fMet). The formyl group appears to play a dual role in the initiator identity of N-formylmethionyl-tRNA by promoting its recognition by IF2 and preventing the misappropriation of this tRNA by the elongation apparatus.</text>
</comment>
<dbReference type="InterPro" id="IPR011034">
    <property type="entry name" value="Formyl_transferase-like_C_sf"/>
</dbReference>
<dbReference type="PANTHER" id="PTHR11138">
    <property type="entry name" value="METHIONYL-TRNA FORMYLTRANSFERASE"/>
    <property type="match status" value="1"/>
</dbReference>
<feature type="binding site" evidence="5">
    <location>
        <begin position="109"/>
        <end position="112"/>
    </location>
    <ligand>
        <name>(6S)-5,6,7,8-tetrahydrofolate</name>
        <dbReference type="ChEBI" id="CHEBI:57453"/>
    </ligand>
</feature>
<protein>
    <recommendedName>
        <fullName evidence="2 5">Methionyl-tRNA formyltransferase</fullName>
        <ecNumber evidence="2 5">2.1.2.9</ecNumber>
    </recommendedName>
</protein>
<gene>
    <name evidence="5 8" type="primary">fmt</name>
    <name evidence="8" type="ORF">R6G74_01740</name>
    <name evidence="9" type="ORF">R6P33_00090</name>
</gene>
<evidence type="ECO:0000256" key="1">
    <source>
        <dbReference type="ARBA" id="ARBA00010699"/>
    </source>
</evidence>
<evidence type="ECO:0000313" key="8">
    <source>
        <dbReference type="EMBL" id="MDY5140039.1"/>
    </source>
</evidence>
<dbReference type="InterPro" id="IPR041711">
    <property type="entry name" value="Met-tRNA-FMT_N"/>
</dbReference>
<dbReference type="GO" id="GO:0004479">
    <property type="term" value="F:methionyl-tRNA formyltransferase activity"/>
    <property type="evidence" value="ECO:0007669"/>
    <property type="project" value="UniProtKB-UniRule"/>
</dbReference>
<evidence type="ECO:0000313" key="10">
    <source>
        <dbReference type="Proteomes" id="UP001284901"/>
    </source>
</evidence>
<sequence>MRILFAGTPETAVPALQLLHDEGFDIAGVLTRAPAPQGRKRVLTPSPVHRAATELGIPVLTPRTLKDGAIQEQIAELAPEAVAVVAYGLIIPPALLNVPRHGWINLHFSLLPRWRGAAPVNYAIAAGDTTTGTSVFQIEQGLDTGPVFASEATQIGVEETAGELLARLAQSGARQLSDTLRAIATGSVHAQPQSGEVTLAPQFDSSWARVNWEWPAQRIADRVRAANPAPGAWTTLHGQRFKIESVRVIAPETPEAPEISEVPATHVPLAPGEIGPGGAVGCGEGTIQLLRIAPPGKAHMDASAWLNGARLAAHTRFDAEVKEGQHE</sequence>
<evidence type="ECO:0000256" key="4">
    <source>
        <dbReference type="ARBA" id="ARBA00022917"/>
    </source>
</evidence>
<dbReference type="CDD" id="cd08704">
    <property type="entry name" value="Met_tRNA_FMT_C"/>
    <property type="match status" value="1"/>
</dbReference>
<evidence type="ECO:0000256" key="3">
    <source>
        <dbReference type="ARBA" id="ARBA00022679"/>
    </source>
</evidence>
<dbReference type="InterPro" id="IPR005793">
    <property type="entry name" value="Formyl_trans_C"/>
</dbReference>
<evidence type="ECO:0000256" key="2">
    <source>
        <dbReference type="ARBA" id="ARBA00012261"/>
    </source>
</evidence>
<dbReference type="InterPro" id="IPR044135">
    <property type="entry name" value="Met-tRNA-FMT_C"/>
</dbReference>
<comment type="catalytic activity">
    <reaction evidence="5">
        <text>L-methionyl-tRNA(fMet) + (6R)-10-formyltetrahydrofolate = N-formyl-L-methionyl-tRNA(fMet) + (6S)-5,6,7,8-tetrahydrofolate + H(+)</text>
        <dbReference type="Rhea" id="RHEA:24380"/>
        <dbReference type="Rhea" id="RHEA-COMP:9952"/>
        <dbReference type="Rhea" id="RHEA-COMP:9953"/>
        <dbReference type="ChEBI" id="CHEBI:15378"/>
        <dbReference type="ChEBI" id="CHEBI:57453"/>
        <dbReference type="ChEBI" id="CHEBI:78530"/>
        <dbReference type="ChEBI" id="CHEBI:78844"/>
        <dbReference type="ChEBI" id="CHEBI:195366"/>
        <dbReference type="EC" id="2.1.2.9"/>
    </reaction>
</comment>
<evidence type="ECO:0000313" key="11">
    <source>
        <dbReference type="Proteomes" id="UP001288320"/>
    </source>
</evidence>
<dbReference type="EMBL" id="JAWNFY010000001">
    <property type="protein sequence ID" value="MDY5145422.1"/>
    <property type="molecule type" value="Genomic_DNA"/>
</dbReference>
<dbReference type="GO" id="GO:0005829">
    <property type="term" value="C:cytosol"/>
    <property type="evidence" value="ECO:0007669"/>
    <property type="project" value="TreeGrafter"/>
</dbReference>
<dbReference type="Proteomes" id="UP001288320">
    <property type="component" value="Unassembled WGS sequence"/>
</dbReference>
<accession>A0AAW9HE10</accession>
<dbReference type="InterPro" id="IPR005794">
    <property type="entry name" value="Fmt"/>
</dbReference>
<feature type="domain" description="Formyl transferase C-terminal" evidence="7">
    <location>
        <begin position="208"/>
        <end position="309"/>
    </location>
</feature>
<dbReference type="InterPro" id="IPR036477">
    <property type="entry name" value="Formyl_transf_N_sf"/>
</dbReference>
<keyword evidence="10" id="KW-1185">Reference proteome</keyword>
<dbReference type="HAMAP" id="MF_00182">
    <property type="entry name" value="Formyl_trans"/>
    <property type="match status" value="1"/>
</dbReference>